<evidence type="ECO:0000256" key="2">
    <source>
        <dbReference type="ARBA" id="ARBA00022801"/>
    </source>
</evidence>
<organism evidence="7 8">
    <name type="scientific">Fusarium mexicanum</name>
    <dbReference type="NCBI Taxonomy" id="751941"/>
    <lineage>
        <taxon>Eukaryota</taxon>
        <taxon>Fungi</taxon>
        <taxon>Dikarya</taxon>
        <taxon>Ascomycota</taxon>
        <taxon>Pezizomycotina</taxon>
        <taxon>Sordariomycetes</taxon>
        <taxon>Hypocreomycetidae</taxon>
        <taxon>Hypocreales</taxon>
        <taxon>Nectriaceae</taxon>
        <taxon>Fusarium</taxon>
        <taxon>Fusarium fujikuroi species complex</taxon>
    </lineage>
</organism>
<dbReference type="InterPro" id="IPR000639">
    <property type="entry name" value="Epox_hydrolase-like"/>
</dbReference>
<dbReference type="Gene3D" id="3.40.50.1820">
    <property type="entry name" value="alpha/beta hydrolase"/>
    <property type="match status" value="1"/>
</dbReference>
<dbReference type="InterPro" id="IPR000132">
    <property type="entry name" value="Nitrilase/CN_hydratase_CS"/>
</dbReference>
<dbReference type="EC" id="3.5.5.1" evidence="4"/>
<evidence type="ECO:0000259" key="6">
    <source>
        <dbReference type="PROSITE" id="PS50263"/>
    </source>
</evidence>
<dbReference type="InterPro" id="IPR036526">
    <property type="entry name" value="C-N_Hydrolase_sf"/>
</dbReference>
<evidence type="ECO:0000313" key="7">
    <source>
        <dbReference type="EMBL" id="KAF5540858.1"/>
    </source>
</evidence>
<dbReference type="PRINTS" id="PR00412">
    <property type="entry name" value="EPOXHYDRLASE"/>
</dbReference>
<dbReference type="Gene3D" id="3.60.110.10">
    <property type="entry name" value="Carbon-nitrogen hydrolase"/>
    <property type="match status" value="2"/>
</dbReference>
<dbReference type="PROSITE" id="PS00920">
    <property type="entry name" value="NITRIL_CHT_1"/>
    <property type="match status" value="1"/>
</dbReference>
<comment type="caution">
    <text evidence="7">The sequence shown here is derived from an EMBL/GenBank/DDBJ whole genome shotgun (WGS) entry which is preliminary data.</text>
</comment>
<dbReference type="InterPro" id="IPR044149">
    <property type="entry name" value="Nitrilases_CHs"/>
</dbReference>
<dbReference type="Pfam" id="PF00561">
    <property type="entry name" value="Abhydrolase_1"/>
    <property type="match status" value="1"/>
</dbReference>
<dbReference type="InterPro" id="IPR003010">
    <property type="entry name" value="C-N_Hydrolase"/>
</dbReference>
<dbReference type="SUPFAM" id="SSF56317">
    <property type="entry name" value="Carbon-nitrogen hydrolase"/>
    <property type="match status" value="1"/>
</dbReference>
<protein>
    <recommendedName>
        <fullName evidence="4">nitrilase</fullName>
        <ecNumber evidence="4">3.5.5.1</ecNumber>
    </recommendedName>
</protein>
<feature type="domain" description="CN hydrolase" evidence="6">
    <location>
        <begin position="8"/>
        <end position="200"/>
    </location>
</feature>
<gene>
    <name evidence="7" type="ORF">FMEXI_8355</name>
</gene>
<reference evidence="7 8" key="1">
    <citation type="submission" date="2020-05" db="EMBL/GenBank/DDBJ databases">
        <title>Identification and distribution of gene clusters putatively required for synthesis of sphingolipid metabolism inhibitors in phylogenetically diverse species of the filamentous fungus Fusarium.</title>
        <authorList>
            <person name="Kim H.-S."/>
            <person name="Busman M."/>
            <person name="Brown D.W."/>
            <person name="Divon H."/>
            <person name="Uhlig S."/>
            <person name="Proctor R.H."/>
        </authorList>
    </citation>
    <scope>NUCLEOTIDE SEQUENCE [LARGE SCALE GENOMIC DNA]</scope>
    <source>
        <strain evidence="7 8">NRRL 53147</strain>
    </source>
</reference>
<dbReference type="Pfam" id="PF00795">
    <property type="entry name" value="CN_hydrolase"/>
    <property type="match status" value="2"/>
</dbReference>
<evidence type="ECO:0000313" key="8">
    <source>
        <dbReference type="Proteomes" id="UP000522262"/>
    </source>
</evidence>
<dbReference type="InterPro" id="IPR029058">
    <property type="entry name" value="AB_hydrolase_fold"/>
</dbReference>
<evidence type="ECO:0000256" key="4">
    <source>
        <dbReference type="ARBA" id="ARBA00039045"/>
    </source>
</evidence>
<accession>A0A8H5IRT3</accession>
<dbReference type="EMBL" id="JAAOAM010000189">
    <property type="protein sequence ID" value="KAF5540858.1"/>
    <property type="molecule type" value="Genomic_DNA"/>
</dbReference>
<dbReference type="PANTHER" id="PTHR46044:SF14">
    <property type="entry name" value="ARYLACETONITRILASE"/>
    <property type="match status" value="1"/>
</dbReference>
<dbReference type="AlphaFoldDB" id="A0A8H5IRT3"/>
<evidence type="ECO:0000256" key="1">
    <source>
        <dbReference type="ARBA" id="ARBA00008129"/>
    </source>
</evidence>
<dbReference type="Proteomes" id="UP000522262">
    <property type="component" value="Unassembled WGS sequence"/>
</dbReference>
<dbReference type="GO" id="GO:0016836">
    <property type="term" value="F:hydro-lyase activity"/>
    <property type="evidence" value="ECO:0007669"/>
    <property type="project" value="UniProtKB-ARBA"/>
</dbReference>
<evidence type="ECO:0000256" key="5">
    <source>
        <dbReference type="PROSITE-ProRule" id="PRU10139"/>
    </source>
</evidence>
<dbReference type="InterPro" id="IPR000073">
    <property type="entry name" value="AB_hydrolase_1"/>
</dbReference>
<comment type="catalytic activity">
    <reaction evidence="3">
        <text>a nitrile + 2 H2O = a carboxylate + NH4(+)</text>
        <dbReference type="Rhea" id="RHEA:21724"/>
        <dbReference type="ChEBI" id="CHEBI:15377"/>
        <dbReference type="ChEBI" id="CHEBI:18379"/>
        <dbReference type="ChEBI" id="CHEBI:28938"/>
        <dbReference type="ChEBI" id="CHEBI:29067"/>
        <dbReference type="EC" id="3.5.5.1"/>
    </reaction>
</comment>
<name>A0A8H5IRT3_9HYPO</name>
<feature type="active site" description="Proton acceptor" evidence="5">
    <location>
        <position position="48"/>
    </location>
</feature>
<keyword evidence="8" id="KW-1185">Reference proteome</keyword>
<sequence>MSVTTNLIKAAVVQAEPVWFDIAGTVTKTCDLIKDAASKGAKIIAFPELWLPGYPTWICDGEVVMTRRKLKPFHIERTIFGDGHGPSLDNVALTSVGRVGQLSCGEHFDPLLNFNTFSQGEQIHCAAWPCVPAHSGGPEPYSMSDEVISQSSIDMMGTRQAPVFNIPGRGNARIFAPDGRQLTIELQATKEGMVVADLDLDQNLRWNTGLRSSLIRDRPYHWSAINVIFFKKPILTVDHVCGQASLSTKCAMIISLTFILAAFIAQSLSLQPPDISPSKEHSSKHLSNRTGHLSRLKPLSYVNTTRLQVAYYEDGSSDAQVVLLLHGWPYDIHSYTEVAPALVKQGYRVIVPYLRGNGPTTFLRTDTFRSGEQAALGYDIIELLDALKIKKAIFAGYDWGGRGACVAAALWPERCAGLVSVNSYLIQDLSKAWVPLDAKIEAGFWYFYYFLTPRGQAALAEHPKDIARVVWNKNSPEWNYTEADLDQAAETFVNPDYVSVVTHVYRHRLLYATGDPDYSDIEKALLKQPVISVPTVTLDGLADGNFPPTNGSSSAKYFSGPRVHHQVPGAGHNLPQEKPSAFVNAVLEVASLK</sequence>
<proteinExistence type="inferred from homology"/>
<comment type="similarity">
    <text evidence="1">Belongs to the carbon-nitrogen hydrolase superfamily. Nitrilase family.</text>
</comment>
<dbReference type="PANTHER" id="PTHR46044">
    <property type="entry name" value="NITRILASE"/>
    <property type="match status" value="1"/>
</dbReference>
<keyword evidence="2 7" id="KW-0378">Hydrolase</keyword>
<dbReference type="PROSITE" id="PS50263">
    <property type="entry name" value="CN_HYDROLASE"/>
    <property type="match status" value="1"/>
</dbReference>
<dbReference type="GO" id="GO:0000257">
    <property type="term" value="F:nitrilase activity"/>
    <property type="evidence" value="ECO:0007669"/>
    <property type="project" value="UniProtKB-EC"/>
</dbReference>
<dbReference type="SUPFAM" id="SSF53474">
    <property type="entry name" value="alpha/beta-Hydrolases"/>
    <property type="match status" value="1"/>
</dbReference>
<evidence type="ECO:0000256" key="3">
    <source>
        <dbReference type="ARBA" id="ARBA00036406"/>
    </source>
</evidence>